<proteinExistence type="predicted"/>
<dbReference type="AlphaFoldDB" id="X1NCX6"/>
<reference evidence="1" key="1">
    <citation type="journal article" date="2014" name="Front. Microbiol.">
        <title>High frequency of phylogenetically diverse reductive dehalogenase-homologous genes in deep subseafloor sedimentary metagenomes.</title>
        <authorList>
            <person name="Kawai M."/>
            <person name="Futagami T."/>
            <person name="Toyoda A."/>
            <person name="Takaki Y."/>
            <person name="Nishi S."/>
            <person name="Hori S."/>
            <person name="Arai W."/>
            <person name="Tsubouchi T."/>
            <person name="Morono Y."/>
            <person name="Uchiyama I."/>
            <person name="Ito T."/>
            <person name="Fujiyama A."/>
            <person name="Inagaki F."/>
            <person name="Takami H."/>
        </authorList>
    </citation>
    <scope>NUCLEOTIDE SEQUENCE</scope>
    <source>
        <strain evidence="1">Expedition CK06-06</strain>
    </source>
</reference>
<accession>X1NCX6</accession>
<evidence type="ECO:0000313" key="1">
    <source>
        <dbReference type="EMBL" id="GAI28036.1"/>
    </source>
</evidence>
<comment type="caution">
    <text evidence="1">The sequence shown here is derived from an EMBL/GenBank/DDBJ whole genome shotgun (WGS) entry which is preliminary data.</text>
</comment>
<organism evidence="1">
    <name type="scientific">marine sediment metagenome</name>
    <dbReference type="NCBI Taxonomy" id="412755"/>
    <lineage>
        <taxon>unclassified sequences</taxon>
        <taxon>metagenomes</taxon>
        <taxon>ecological metagenomes</taxon>
    </lineage>
</organism>
<protein>
    <submittedName>
        <fullName evidence="1">Uncharacterized protein</fullName>
    </submittedName>
</protein>
<dbReference type="EMBL" id="BARV01021826">
    <property type="protein sequence ID" value="GAI28036.1"/>
    <property type="molecule type" value="Genomic_DNA"/>
</dbReference>
<name>X1NCX6_9ZZZZ</name>
<gene>
    <name evidence="1" type="ORF">S06H3_36080</name>
</gene>
<feature type="non-terminal residue" evidence="1">
    <location>
        <position position="223"/>
    </location>
</feature>
<sequence>MLAPAFEAVTSNPGTGGASHNFTSPAITDANYAIISLAYERNSVNINSPTCTFDGVGLDRICWKYIQDTHFWGVAMWRIANPGASKNIVVAWGVSAGFQISTCRTYKNVGLGDPHGAVATASGIGTAVSVSVASAVGHLVLDIANQNTGTFNVGAGQTVRHQIDYEAAYAAGSDEPGAAGSVAMTWTTGNARAWAAAGVSLKPQKAGGQVIWVMSKIQDFFNE</sequence>